<name>A0ABT6ZM62_9ACTN</name>
<dbReference type="CDD" id="cd16914">
    <property type="entry name" value="EcfT"/>
    <property type="match status" value="1"/>
</dbReference>
<keyword evidence="2 5" id="KW-0812">Transmembrane</keyword>
<proteinExistence type="predicted"/>
<gene>
    <name evidence="6" type="ORF">QJ043_08665</name>
</gene>
<evidence type="ECO:0000256" key="2">
    <source>
        <dbReference type="ARBA" id="ARBA00022692"/>
    </source>
</evidence>
<dbReference type="EMBL" id="JASJEX010000004">
    <property type="protein sequence ID" value="MDJ1130144.1"/>
    <property type="molecule type" value="Genomic_DNA"/>
</dbReference>
<feature type="transmembrane region" description="Helical" evidence="5">
    <location>
        <begin position="203"/>
        <end position="227"/>
    </location>
</feature>
<keyword evidence="3 5" id="KW-1133">Transmembrane helix</keyword>
<feature type="transmembrane region" description="Helical" evidence="5">
    <location>
        <begin position="108"/>
        <end position="127"/>
    </location>
</feature>
<dbReference type="Proteomes" id="UP001431693">
    <property type="component" value="Unassembled WGS sequence"/>
</dbReference>
<keyword evidence="4 5" id="KW-0472">Membrane</keyword>
<feature type="transmembrane region" description="Helical" evidence="5">
    <location>
        <begin position="12"/>
        <end position="34"/>
    </location>
</feature>
<sequence>MAVIVAGCNQPAVVAIGLMGCGAFAVGECGWTSVGKTVRWLAPLAVLVAVLNPLLQSSGSTELFRIGHQGVYLEAAVYGLVMAGMLAAMVLLSLGFSAAVGASELRDLLGRRMPVCALILSLGLRLVPQMSSRLQSMSATDKANTAFGNASAPSVGALSTRLMAWSLDDSLVQADSMRARGWGAGRRVTAAPRAASGEDRAELGLVLALGIAATVAALTMSAGWTFYPAMPPLTWSWGYALVGAFCLVPVLDGLWGAVRERRALWRR</sequence>
<comment type="subcellular location">
    <subcellularLocation>
        <location evidence="1">Membrane</location>
        <topology evidence="1">Multi-pass membrane protein</topology>
    </subcellularLocation>
</comment>
<reference evidence="6" key="1">
    <citation type="submission" date="2023-05" db="EMBL/GenBank/DDBJ databases">
        <title>[olsenella] sp. nov., isolated from a pig farm feces dump.</title>
        <authorList>
            <person name="Chang Y.-H."/>
        </authorList>
    </citation>
    <scope>NUCLEOTIDE SEQUENCE</scope>
    <source>
        <strain evidence="6">YH-ols2217</strain>
    </source>
</reference>
<feature type="transmembrane region" description="Helical" evidence="5">
    <location>
        <begin position="40"/>
        <end position="59"/>
    </location>
</feature>
<evidence type="ECO:0000256" key="5">
    <source>
        <dbReference type="SAM" id="Phobius"/>
    </source>
</evidence>
<accession>A0ABT6ZM62</accession>
<dbReference type="InterPro" id="IPR003339">
    <property type="entry name" value="ABC/ECF_trnsptr_transmembrane"/>
</dbReference>
<dbReference type="RefSeq" id="WP_283713307.1">
    <property type="nucleotide sequence ID" value="NZ_JASJEW010000003.1"/>
</dbReference>
<evidence type="ECO:0000313" key="6">
    <source>
        <dbReference type="EMBL" id="MDJ1130144.1"/>
    </source>
</evidence>
<evidence type="ECO:0000256" key="3">
    <source>
        <dbReference type="ARBA" id="ARBA00022989"/>
    </source>
</evidence>
<evidence type="ECO:0000256" key="4">
    <source>
        <dbReference type="ARBA" id="ARBA00023136"/>
    </source>
</evidence>
<organism evidence="6 7">
    <name type="scientific">Kribbibacterium absianum</name>
    <dbReference type="NCBI Taxonomy" id="3044210"/>
    <lineage>
        <taxon>Bacteria</taxon>
        <taxon>Bacillati</taxon>
        <taxon>Actinomycetota</taxon>
        <taxon>Coriobacteriia</taxon>
        <taxon>Coriobacteriales</taxon>
        <taxon>Kribbibacteriaceae</taxon>
        <taxon>Kribbibacterium</taxon>
    </lineage>
</organism>
<evidence type="ECO:0000256" key="1">
    <source>
        <dbReference type="ARBA" id="ARBA00004141"/>
    </source>
</evidence>
<evidence type="ECO:0000313" key="7">
    <source>
        <dbReference type="Proteomes" id="UP001431693"/>
    </source>
</evidence>
<keyword evidence="7" id="KW-1185">Reference proteome</keyword>
<protein>
    <submittedName>
        <fullName evidence="6">Energy-coupling factor transporter transmembrane component T</fullName>
    </submittedName>
</protein>
<feature type="transmembrane region" description="Helical" evidence="5">
    <location>
        <begin position="239"/>
        <end position="258"/>
    </location>
</feature>
<comment type="caution">
    <text evidence="6">The sequence shown here is derived from an EMBL/GenBank/DDBJ whole genome shotgun (WGS) entry which is preliminary data.</text>
</comment>
<feature type="transmembrane region" description="Helical" evidence="5">
    <location>
        <begin position="71"/>
        <end position="96"/>
    </location>
</feature>